<keyword evidence="2" id="KW-0227">DNA damage</keyword>
<dbReference type="Proteomes" id="UP001208935">
    <property type="component" value="Unassembled WGS sequence"/>
</dbReference>
<dbReference type="InterPro" id="IPR050077">
    <property type="entry name" value="LexA_repressor"/>
</dbReference>
<evidence type="ECO:0000256" key="6">
    <source>
        <dbReference type="ARBA" id="ARBA00023236"/>
    </source>
</evidence>
<evidence type="ECO:0000256" key="1">
    <source>
        <dbReference type="ARBA" id="ARBA00007484"/>
    </source>
</evidence>
<dbReference type="InterPro" id="IPR006197">
    <property type="entry name" value="Peptidase_S24_LexA"/>
</dbReference>
<dbReference type="CDD" id="cd06529">
    <property type="entry name" value="S24_LexA-like"/>
    <property type="match status" value="1"/>
</dbReference>
<keyword evidence="5" id="KW-0234">DNA repair</keyword>
<gene>
    <name evidence="10" type="ORF">D5039_22010</name>
</gene>
<feature type="domain" description="Peptidase S24/S26A/S26B/S26C" evidence="9">
    <location>
        <begin position="26"/>
        <end position="139"/>
    </location>
</feature>
<keyword evidence="11" id="KW-1185">Reference proteome</keyword>
<evidence type="ECO:0000259" key="9">
    <source>
        <dbReference type="Pfam" id="PF00717"/>
    </source>
</evidence>
<dbReference type="InterPro" id="IPR036286">
    <property type="entry name" value="LexA/Signal_pep-like_sf"/>
</dbReference>
<dbReference type="PANTHER" id="PTHR33516:SF2">
    <property type="entry name" value="LEXA REPRESSOR-RELATED"/>
    <property type="match status" value="1"/>
</dbReference>
<evidence type="ECO:0000256" key="3">
    <source>
        <dbReference type="ARBA" id="ARBA00022801"/>
    </source>
</evidence>
<protein>
    <submittedName>
        <fullName evidence="10">S24 family peptidase</fullName>
    </submittedName>
</protein>
<keyword evidence="6" id="KW-0742">SOS response</keyword>
<dbReference type="PANTHER" id="PTHR33516">
    <property type="entry name" value="LEXA REPRESSOR"/>
    <property type="match status" value="1"/>
</dbReference>
<evidence type="ECO:0000313" key="11">
    <source>
        <dbReference type="Proteomes" id="UP001208935"/>
    </source>
</evidence>
<keyword evidence="4 7" id="KW-0068">Autocatalytic cleavage</keyword>
<proteinExistence type="inferred from homology"/>
<evidence type="ECO:0000256" key="5">
    <source>
        <dbReference type="ARBA" id="ARBA00023204"/>
    </source>
</evidence>
<evidence type="ECO:0000313" key="10">
    <source>
        <dbReference type="EMBL" id="MCW5323718.1"/>
    </source>
</evidence>
<evidence type="ECO:0000256" key="4">
    <source>
        <dbReference type="ARBA" id="ARBA00022813"/>
    </source>
</evidence>
<feature type="compositionally biased region" description="Basic and acidic residues" evidence="8">
    <location>
        <begin position="1"/>
        <end position="14"/>
    </location>
</feature>
<dbReference type="InterPro" id="IPR015927">
    <property type="entry name" value="Peptidase_S24_S26A/B/C"/>
</dbReference>
<sequence>MGWLDLEHSPKEESPEQSPPLRGKVPVISWVHAGEFSEVVAVEAWGTEEWVETSVPVLRSTFALRVKGDSMEPEFPAGVVIIVEPDLAPNPGDYVVVCSGSGEATFKQLVRDGVDWYLKPINERYPIKPLGASNVIGVVREMIKKFR</sequence>
<dbReference type="SUPFAM" id="SSF51306">
    <property type="entry name" value="LexA/Signal peptidase"/>
    <property type="match status" value="1"/>
</dbReference>
<evidence type="ECO:0000256" key="2">
    <source>
        <dbReference type="ARBA" id="ARBA00022763"/>
    </source>
</evidence>
<dbReference type="InterPro" id="IPR039418">
    <property type="entry name" value="LexA-like"/>
</dbReference>
<evidence type="ECO:0000256" key="7">
    <source>
        <dbReference type="RuleBase" id="RU003991"/>
    </source>
</evidence>
<name>A0ABT3KZF2_9BURK</name>
<comment type="caution">
    <text evidence="10">The sequence shown here is derived from an EMBL/GenBank/DDBJ whole genome shotgun (WGS) entry which is preliminary data.</text>
</comment>
<dbReference type="Pfam" id="PF00717">
    <property type="entry name" value="Peptidase_S24"/>
    <property type="match status" value="1"/>
</dbReference>
<dbReference type="PRINTS" id="PR00726">
    <property type="entry name" value="LEXASERPTASE"/>
</dbReference>
<evidence type="ECO:0000256" key="8">
    <source>
        <dbReference type="SAM" id="MobiDB-lite"/>
    </source>
</evidence>
<organism evidence="10 11">
    <name type="scientific">Verminephrobacter aporrectodeae subsp. tuberculatae</name>
    <dbReference type="NCBI Taxonomy" id="1110392"/>
    <lineage>
        <taxon>Bacteria</taxon>
        <taxon>Pseudomonadati</taxon>
        <taxon>Pseudomonadota</taxon>
        <taxon>Betaproteobacteria</taxon>
        <taxon>Burkholderiales</taxon>
        <taxon>Comamonadaceae</taxon>
        <taxon>Verminephrobacter</taxon>
    </lineage>
</organism>
<feature type="region of interest" description="Disordered" evidence="8">
    <location>
        <begin position="1"/>
        <end position="21"/>
    </location>
</feature>
<dbReference type="Gene3D" id="2.10.109.10">
    <property type="entry name" value="Umud Fragment, subunit A"/>
    <property type="match status" value="1"/>
</dbReference>
<comment type="similarity">
    <text evidence="1 7">Belongs to the peptidase S24 family.</text>
</comment>
<accession>A0ABT3KZF2</accession>
<keyword evidence="3 7" id="KW-0378">Hydrolase</keyword>
<dbReference type="EMBL" id="QZCW01000009">
    <property type="protein sequence ID" value="MCW5323718.1"/>
    <property type="molecule type" value="Genomic_DNA"/>
</dbReference>
<reference evidence="11" key="1">
    <citation type="submission" date="2023-07" db="EMBL/GenBank/DDBJ databases">
        <title>Verminephrobacter genomes.</title>
        <authorList>
            <person name="Lund M.B."/>
        </authorList>
    </citation>
    <scope>NUCLEOTIDE SEQUENCE [LARGE SCALE GENOMIC DNA]</scope>
    <source>
        <strain evidence="11">AtM5-05</strain>
    </source>
</reference>